<evidence type="ECO:0000256" key="4">
    <source>
        <dbReference type="ARBA" id="ARBA00022692"/>
    </source>
</evidence>
<feature type="domain" description="ABC transmembrane type-1" evidence="8">
    <location>
        <begin position="61"/>
        <end position="256"/>
    </location>
</feature>
<feature type="transmembrane region" description="Helical" evidence="7">
    <location>
        <begin position="136"/>
        <end position="156"/>
    </location>
</feature>
<keyword evidence="4 7" id="KW-0812">Transmembrane</keyword>
<keyword evidence="5 7" id="KW-1133">Transmembrane helix</keyword>
<dbReference type="SUPFAM" id="SSF161098">
    <property type="entry name" value="MetI-like"/>
    <property type="match status" value="1"/>
</dbReference>
<keyword evidence="3" id="KW-1003">Cell membrane</keyword>
<dbReference type="GO" id="GO:0055085">
    <property type="term" value="P:transmembrane transport"/>
    <property type="evidence" value="ECO:0007669"/>
    <property type="project" value="InterPro"/>
</dbReference>
<keyword evidence="6 7" id="KW-0472">Membrane</keyword>
<dbReference type="InterPro" id="IPR000515">
    <property type="entry name" value="MetI-like"/>
</dbReference>
<dbReference type="RefSeq" id="WP_149325338.1">
    <property type="nucleotide sequence ID" value="NZ_CP043504.1"/>
</dbReference>
<name>A0A5C1Y8E9_9MICO</name>
<dbReference type="AlphaFoldDB" id="A0A5C1Y8E9"/>
<dbReference type="Proteomes" id="UP000322159">
    <property type="component" value="Chromosome"/>
</dbReference>
<dbReference type="Pfam" id="PF00528">
    <property type="entry name" value="BPD_transp_1"/>
    <property type="match status" value="1"/>
</dbReference>
<reference evidence="9 10" key="1">
    <citation type="submission" date="2019-09" db="EMBL/GenBank/DDBJ databases">
        <title>Genome sequencing of strain KACC 19322.</title>
        <authorList>
            <person name="Heo J."/>
            <person name="Kim S.-J."/>
            <person name="Kim J.-S."/>
            <person name="Hong S.-B."/>
            <person name="Kwon S.-W."/>
        </authorList>
    </citation>
    <scope>NUCLEOTIDE SEQUENCE [LARGE SCALE GENOMIC DNA]</scope>
    <source>
        <strain evidence="9 10">KACC 19322</strain>
    </source>
</reference>
<dbReference type="OrthoDB" id="5140822at2"/>
<comment type="subcellular location">
    <subcellularLocation>
        <location evidence="1 7">Cell membrane</location>
        <topology evidence="1 7">Multi-pass membrane protein</topology>
    </subcellularLocation>
</comment>
<evidence type="ECO:0000313" key="10">
    <source>
        <dbReference type="Proteomes" id="UP000322159"/>
    </source>
</evidence>
<sequence length="269" mass="27760">MTRRTGLPGWAAALIGAVVLVAAWWVLSATVFTPPPGTDFTPVPTPLAVVQQLVADGPAAYWSVFQVTITEALIGFAWGNGVALLLASTVLLLPRIEPVVTQIAVVSYCLPVVAVGGIAIVVLGGAKQPGDPSSTAVFLAALAVFFTTVVGALAGFRAADRASIDVVRVFGGGRWTQLTKVRLIAAAPAILNALQIAVPSAFLGAVLGEYMGATDRSVGITLIRLQGNLDSTRVWAVFLLCALVALVGYAVVGLLARFVTPWVSGRSAS</sequence>
<feature type="transmembrane region" description="Helical" evidence="7">
    <location>
        <begin position="105"/>
        <end position="124"/>
    </location>
</feature>
<gene>
    <name evidence="9" type="ORF">FLP23_07835</name>
</gene>
<dbReference type="GO" id="GO:0005886">
    <property type="term" value="C:plasma membrane"/>
    <property type="evidence" value="ECO:0007669"/>
    <property type="project" value="UniProtKB-SubCell"/>
</dbReference>
<dbReference type="PROSITE" id="PS50928">
    <property type="entry name" value="ABC_TM1"/>
    <property type="match status" value="1"/>
</dbReference>
<dbReference type="KEGG" id="lyk:FLP23_07835"/>
<feature type="transmembrane region" description="Helical" evidence="7">
    <location>
        <begin position="72"/>
        <end position="93"/>
    </location>
</feature>
<evidence type="ECO:0000256" key="5">
    <source>
        <dbReference type="ARBA" id="ARBA00022989"/>
    </source>
</evidence>
<dbReference type="PANTHER" id="PTHR30151:SF20">
    <property type="entry name" value="ABC TRANSPORTER PERMEASE PROTEIN HI_0355-RELATED"/>
    <property type="match status" value="1"/>
</dbReference>
<accession>A0A5C1Y8E9</accession>
<dbReference type="InterPro" id="IPR035906">
    <property type="entry name" value="MetI-like_sf"/>
</dbReference>
<keyword evidence="10" id="KW-1185">Reference proteome</keyword>
<evidence type="ECO:0000256" key="7">
    <source>
        <dbReference type="RuleBase" id="RU363032"/>
    </source>
</evidence>
<protein>
    <submittedName>
        <fullName evidence="9">ABC transporter permease subunit</fullName>
    </submittedName>
</protein>
<dbReference type="EMBL" id="CP043504">
    <property type="protein sequence ID" value="QEO09920.1"/>
    <property type="molecule type" value="Genomic_DNA"/>
</dbReference>
<proteinExistence type="inferred from homology"/>
<evidence type="ECO:0000256" key="3">
    <source>
        <dbReference type="ARBA" id="ARBA00022475"/>
    </source>
</evidence>
<dbReference type="PANTHER" id="PTHR30151">
    <property type="entry name" value="ALKANE SULFONATE ABC TRANSPORTER-RELATED, MEMBRANE SUBUNIT"/>
    <property type="match status" value="1"/>
</dbReference>
<feature type="transmembrane region" description="Helical" evidence="7">
    <location>
        <begin position="183"/>
        <end position="207"/>
    </location>
</feature>
<evidence type="ECO:0000256" key="2">
    <source>
        <dbReference type="ARBA" id="ARBA00022448"/>
    </source>
</evidence>
<evidence type="ECO:0000256" key="1">
    <source>
        <dbReference type="ARBA" id="ARBA00004651"/>
    </source>
</evidence>
<comment type="similarity">
    <text evidence="7">Belongs to the binding-protein-dependent transport system permease family.</text>
</comment>
<evidence type="ECO:0000259" key="8">
    <source>
        <dbReference type="PROSITE" id="PS50928"/>
    </source>
</evidence>
<feature type="transmembrane region" description="Helical" evidence="7">
    <location>
        <begin position="234"/>
        <end position="256"/>
    </location>
</feature>
<organism evidence="9 10">
    <name type="scientific">Protaetiibacter larvae</name>
    <dbReference type="NCBI Taxonomy" id="2592654"/>
    <lineage>
        <taxon>Bacteria</taxon>
        <taxon>Bacillati</taxon>
        <taxon>Actinomycetota</taxon>
        <taxon>Actinomycetes</taxon>
        <taxon>Micrococcales</taxon>
        <taxon>Microbacteriaceae</taxon>
        <taxon>Protaetiibacter</taxon>
    </lineage>
</organism>
<dbReference type="Gene3D" id="1.10.3720.10">
    <property type="entry name" value="MetI-like"/>
    <property type="match status" value="1"/>
</dbReference>
<keyword evidence="2 7" id="KW-0813">Transport</keyword>
<feature type="transmembrane region" description="Helical" evidence="7">
    <location>
        <begin position="7"/>
        <end position="27"/>
    </location>
</feature>
<evidence type="ECO:0000313" key="9">
    <source>
        <dbReference type="EMBL" id="QEO09920.1"/>
    </source>
</evidence>
<evidence type="ECO:0000256" key="6">
    <source>
        <dbReference type="ARBA" id="ARBA00023136"/>
    </source>
</evidence>